<sequence length="214" mass="21596">MIPQRSARRRLTTTVLLLPLLALPLTACGSEGSAAPAAEAADPTPADTSAAPDAPDPSEPADPADPSAPAEFPGVAPELIYLTEIPGHTLAPQSAGVIGEDGWGCSYVSATGGTIELRVERAEPGAADTDITADRAAGITEFHRIRDGVRISVVTTDPDADPDLLRAALEAAHPADAAELAEALPQEDGGAPVRRGDLPPNGDGAPLDPEGAAG</sequence>
<dbReference type="Proteomes" id="UP000034034">
    <property type="component" value="Chromosome"/>
</dbReference>
<protein>
    <submittedName>
        <fullName evidence="3">Membrane lipoprotein</fullName>
    </submittedName>
</protein>
<dbReference type="PATRIC" id="fig|408015.6.peg.3847"/>
<evidence type="ECO:0000313" key="4">
    <source>
        <dbReference type="Proteomes" id="UP000034034"/>
    </source>
</evidence>
<feature type="compositionally biased region" description="Low complexity" evidence="1">
    <location>
        <begin position="34"/>
        <end position="53"/>
    </location>
</feature>
<evidence type="ECO:0000256" key="2">
    <source>
        <dbReference type="SAM" id="SignalP"/>
    </source>
</evidence>
<keyword evidence="4" id="KW-1185">Reference proteome</keyword>
<name>A0A0F7CPS7_9ACTN</name>
<organism evidence="3 4">
    <name type="scientific">Streptomyces xiamenensis</name>
    <dbReference type="NCBI Taxonomy" id="408015"/>
    <lineage>
        <taxon>Bacteria</taxon>
        <taxon>Bacillati</taxon>
        <taxon>Actinomycetota</taxon>
        <taxon>Actinomycetes</taxon>
        <taxon>Kitasatosporales</taxon>
        <taxon>Streptomycetaceae</taxon>
        <taxon>Streptomyces</taxon>
    </lineage>
</organism>
<reference evidence="3" key="1">
    <citation type="submission" date="2019-08" db="EMBL/GenBank/DDBJ databases">
        <title>Complete genome sequence of a mangrove-derived Streptomyces xiamenensis.</title>
        <authorList>
            <person name="Xu J."/>
        </authorList>
    </citation>
    <scope>NUCLEOTIDE SEQUENCE</scope>
    <source>
        <strain evidence="3">318</strain>
    </source>
</reference>
<proteinExistence type="predicted"/>
<feature type="signal peptide" evidence="2">
    <location>
        <begin position="1"/>
        <end position="29"/>
    </location>
</feature>
<feature type="region of interest" description="Disordered" evidence="1">
    <location>
        <begin position="34"/>
        <end position="72"/>
    </location>
</feature>
<dbReference type="AlphaFoldDB" id="A0A0F7CPS7"/>
<dbReference type="KEGG" id="sxi:SXIM_37970"/>
<evidence type="ECO:0000256" key="1">
    <source>
        <dbReference type="SAM" id="MobiDB-lite"/>
    </source>
</evidence>
<keyword evidence="2" id="KW-0732">Signal</keyword>
<dbReference type="EMBL" id="CP009922">
    <property type="protein sequence ID" value="AKG45181.1"/>
    <property type="molecule type" value="Genomic_DNA"/>
</dbReference>
<dbReference type="RefSeq" id="WP_053116250.1">
    <property type="nucleotide sequence ID" value="NZ_CP009922.3"/>
</dbReference>
<dbReference type="STRING" id="408015.SXIM_37970"/>
<accession>A0A0F7CPS7</accession>
<feature type="chain" id="PRO_5039054108" evidence="2">
    <location>
        <begin position="30"/>
        <end position="214"/>
    </location>
</feature>
<gene>
    <name evidence="3" type="ORF">SXIM_37970</name>
</gene>
<evidence type="ECO:0000313" key="3">
    <source>
        <dbReference type="EMBL" id="AKG45181.1"/>
    </source>
</evidence>
<dbReference type="HOGENOM" id="CLU_1260830_0_0_11"/>
<keyword evidence="3" id="KW-0449">Lipoprotein</keyword>
<feature type="region of interest" description="Disordered" evidence="1">
    <location>
        <begin position="176"/>
        <end position="214"/>
    </location>
</feature>